<feature type="region of interest" description="Disordered" evidence="1">
    <location>
        <begin position="288"/>
        <end position="341"/>
    </location>
</feature>
<dbReference type="RefSeq" id="XP_016244227.1">
    <property type="nucleotide sequence ID" value="XM_016397036.1"/>
</dbReference>
<feature type="compositionally biased region" description="Polar residues" evidence="1">
    <location>
        <begin position="296"/>
        <end position="305"/>
    </location>
</feature>
<organism evidence="3 4">
    <name type="scientific">Cladophialophora immunda</name>
    <dbReference type="NCBI Taxonomy" id="569365"/>
    <lineage>
        <taxon>Eukaryota</taxon>
        <taxon>Fungi</taxon>
        <taxon>Dikarya</taxon>
        <taxon>Ascomycota</taxon>
        <taxon>Pezizomycotina</taxon>
        <taxon>Eurotiomycetes</taxon>
        <taxon>Chaetothyriomycetidae</taxon>
        <taxon>Chaetothyriales</taxon>
        <taxon>Herpotrichiellaceae</taxon>
        <taxon>Cladophialophora</taxon>
    </lineage>
</organism>
<feature type="transmembrane region" description="Helical" evidence="2">
    <location>
        <begin position="232"/>
        <end position="253"/>
    </location>
</feature>
<keyword evidence="4" id="KW-1185">Reference proteome</keyword>
<feature type="region of interest" description="Disordered" evidence="1">
    <location>
        <begin position="183"/>
        <end position="206"/>
    </location>
</feature>
<gene>
    <name evidence="3" type="ORF">PV07_09750</name>
</gene>
<dbReference type="Proteomes" id="UP000054466">
    <property type="component" value="Unassembled WGS sequence"/>
</dbReference>
<evidence type="ECO:0000313" key="4">
    <source>
        <dbReference type="Proteomes" id="UP000054466"/>
    </source>
</evidence>
<proteinExistence type="predicted"/>
<feature type="compositionally biased region" description="Basic and acidic residues" evidence="1">
    <location>
        <begin position="316"/>
        <end position="327"/>
    </location>
</feature>
<accession>A0A0D1Z8R8</accession>
<sequence>MLQEGLFHHVRRAAQMHPHPDFTSNAEPVTASTSLASSTTESSTTSSSSAIATTAPTPTTDMAPHAAFLYPTEVMTLNNIDVIQVSYQTVWNNVDLSIFCELSPGSDQFALANVNQIQSNGTYAIAPIQAGMQIPHYPTYCNFMLCDAQNKTDSTTAAGFTMVSTQGIATTYALAATRAATSSATQTPTGSEQAPTATGVANLSSSPGASAAAETAVSSASHTTGIGNGAKAGIAIGVILGIIALITAIFFCLRKRRQLHKIGDMVTLRSTASSVDIAAPSEKVAVADSAPVSTAALPSTPSPDNDGSPVTGFKMGENHRNSEDWRRFFGNGKTQKPAASP</sequence>
<evidence type="ECO:0000313" key="3">
    <source>
        <dbReference type="EMBL" id="KIW24011.1"/>
    </source>
</evidence>
<dbReference type="GeneID" id="27348944"/>
<dbReference type="VEuPathDB" id="FungiDB:PV07_09750"/>
<dbReference type="HOGENOM" id="CLU_826396_0_0_1"/>
<evidence type="ECO:0000256" key="1">
    <source>
        <dbReference type="SAM" id="MobiDB-lite"/>
    </source>
</evidence>
<keyword evidence="2" id="KW-0472">Membrane</keyword>
<keyword evidence="2" id="KW-0812">Transmembrane</keyword>
<dbReference type="AlphaFoldDB" id="A0A0D1Z8R8"/>
<protein>
    <recommendedName>
        <fullName evidence="5">Mid2 domain-containing protein</fullName>
    </recommendedName>
</protein>
<keyword evidence="2" id="KW-1133">Transmembrane helix</keyword>
<name>A0A0D1Z8R8_9EURO</name>
<dbReference type="OrthoDB" id="4154548at2759"/>
<evidence type="ECO:0008006" key="5">
    <source>
        <dbReference type="Google" id="ProtNLM"/>
    </source>
</evidence>
<dbReference type="CDD" id="cd12087">
    <property type="entry name" value="TM_EGFR-like"/>
    <property type="match status" value="1"/>
</dbReference>
<dbReference type="STRING" id="569365.A0A0D1Z8R8"/>
<reference evidence="3 4" key="1">
    <citation type="submission" date="2015-01" db="EMBL/GenBank/DDBJ databases">
        <title>The Genome Sequence of Cladophialophora immunda CBS83496.</title>
        <authorList>
            <consortium name="The Broad Institute Genomics Platform"/>
            <person name="Cuomo C."/>
            <person name="de Hoog S."/>
            <person name="Gorbushina A."/>
            <person name="Stielow B."/>
            <person name="Teixiera M."/>
            <person name="Abouelleil A."/>
            <person name="Chapman S.B."/>
            <person name="Priest M."/>
            <person name="Young S.K."/>
            <person name="Wortman J."/>
            <person name="Nusbaum C."/>
            <person name="Birren B."/>
        </authorList>
    </citation>
    <scope>NUCLEOTIDE SEQUENCE [LARGE SCALE GENOMIC DNA]</scope>
    <source>
        <strain evidence="3 4">CBS 83496</strain>
    </source>
</reference>
<evidence type="ECO:0000256" key="2">
    <source>
        <dbReference type="SAM" id="Phobius"/>
    </source>
</evidence>
<dbReference type="EMBL" id="KN847045">
    <property type="protein sequence ID" value="KIW24011.1"/>
    <property type="molecule type" value="Genomic_DNA"/>
</dbReference>
<feature type="region of interest" description="Disordered" evidence="1">
    <location>
        <begin position="13"/>
        <end position="58"/>
    </location>
</feature>
<feature type="compositionally biased region" description="Low complexity" evidence="1">
    <location>
        <begin position="30"/>
        <end position="58"/>
    </location>
</feature>